<dbReference type="PANTHER" id="PTHR32182">
    <property type="entry name" value="DNA REPLICATION AND REPAIR PROTEIN RECF"/>
    <property type="match status" value="1"/>
</dbReference>
<accession>A0ABY6B9P3</accession>
<reference evidence="2" key="1">
    <citation type="submission" date="2022-09" db="EMBL/GenBank/DDBJ databases">
        <title>Tahibacter sp. nov., isolated from a fresh water.</title>
        <authorList>
            <person name="Baek J.H."/>
            <person name="Lee J.K."/>
            <person name="Kim J.M."/>
            <person name="Jeon C.O."/>
        </authorList>
    </citation>
    <scope>NUCLEOTIDE SEQUENCE</scope>
    <source>
        <strain evidence="2">W38</strain>
    </source>
</reference>
<name>A0ABY6B9P3_9GAMM</name>
<evidence type="ECO:0000313" key="2">
    <source>
        <dbReference type="EMBL" id="UXI65848.1"/>
    </source>
</evidence>
<protein>
    <submittedName>
        <fullName evidence="2">AAA family ATPase</fullName>
    </submittedName>
</protein>
<dbReference type="Proteomes" id="UP001064632">
    <property type="component" value="Chromosome"/>
</dbReference>
<feature type="domain" description="ATPase AAA-type core" evidence="1">
    <location>
        <begin position="23"/>
        <end position="347"/>
    </location>
</feature>
<keyword evidence="3" id="KW-1185">Reference proteome</keyword>
<dbReference type="Pfam" id="PF13304">
    <property type="entry name" value="AAA_21"/>
    <property type="match status" value="1"/>
</dbReference>
<dbReference type="InterPro" id="IPR003959">
    <property type="entry name" value="ATPase_AAA_core"/>
</dbReference>
<dbReference type="InterPro" id="IPR014555">
    <property type="entry name" value="RecF-like"/>
</dbReference>
<dbReference type="RefSeq" id="WP_261692844.1">
    <property type="nucleotide sequence ID" value="NZ_CP104694.1"/>
</dbReference>
<proteinExistence type="predicted"/>
<dbReference type="PANTHER" id="PTHR32182:SF25">
    <property type="entry name" value="SLR1056 PROTEIN"/>
    <property type="match status" value="1"/>
</dbReference>
<evidence type="ECO:0000259" key="1">
    <source>
        <dbReference type="Pfam" id="PF13304"/>
    </source>
</evidence>
<dbReference type="EMBL" id="CP104694">
    <property type="protein sequence ID" value="UXI65848.1"/>
    <property type="molecule type" value="Genomic_DNA"/>
</dbReference>
<dbReference type="SUPFAM" id="SSF52540">
    <property type="entry name" value="P-loop containing nucleoside triphosphate hydrolases"/>
    <property type="match status" value="1"/>
</dbReference>
<sequence length="384" mass="42029">MLHTFVVSNYRSLRDLKMRLEPLTLVTGANGSGKSNLYRALRLLSQAASGRLAESLALEGGMPSITWAGPRDTRSQQRRRVPIQGTAGAAPVRVTFGFAADDVAYEISLGLPTKGPPTRFLLDPEIKSEVVWQGSPRRKGNTWLERDGNHVTLQEAGGEWQRLGFMPIASRSVLSELSEPGRYPEVFALRERLRSWRFYDGFRTDAESPLRQPRVSVRTDTLAHDGNDLAAALQTILEIGDSDALQAAVDDAFPGSRLVIRDSGDARLEVGLAVEGLLRELGAAELSDGTLRYLCLLAALMSPRPPPLLVLNEPEQSLHEDLLRPLARQIAAAARRSQVWVISHAPPLVAALEDVTNVCATALAREFGETRILGQGLLDEPPWP</sequence>
<dbReference type="PIRSF" id="PIRSF029347">
    <property type="entry name" value="RecF"/>
    <property type="match status" value="1"/>
</dbReference>
<dbReference type="Gene3D" id="3.40.50.300">
    <property type="entry name" value="P-loop containing nucleotide triphosphate hydrolases"/>
    <property type="match status" value="2"/>
</dbReference>
<organism evidence="2 3">
    <name type="scientific">Tahibacter amnicola</name>
    <dbReference type="NCBI Taxonomy" id="2976241"/>
    <lineage>
        <taxon>Bacteria</taxon>
        <taxon>Pseudomonadati</taxon>
        <taxon>Pseudomonadota</taxon>
        <taxon>Gammaproteobacteria</taxon>
        <taxon>Lysobacterales</taxon>
        <taxon>Rhodanobacteraceae</taxon>
        <taxon>Tahibacter</taxon>
    </lineage>
</organism>
<dbReference type="InterPro" id="IPR027417">
    <property type="entry name" value="P-loop_NTPase"/>
</dbReference>
<gene>
    <name evidence="2" type="ORF">N4264_13875</name>
</gene>
<evidence type="ECO:0000313" key="3">
    <source>
        <dbReference type="Proteomes" id="UP001064632"/>
    </source>
</evidence>